<feature type="region of interest" description="Disordered" evidence="1">
    <location>
        <begin position="1"/>
        <end position="80"/>
    </location>
</feature>
<evidence type="ECO:0000256" key="1">
    <source>
        <dbReference type="SAM" id="MobiDB-lite"/>
    </source>
</evidence>
<dbReference type="Proteomes" id="UP000789342">
    <property type="component" value="Unassembled WGS sequence"/>
</dbReference>
<evidence type="ECO:0000313" key="2">
    <source>
        <dbReference type="EMBL" id="CAG8739748.1"/>
    </source>
</evidence>
<feature type="compositionally biased region" description="Basic and acidic residues" evidence="1">
    <location>
        <begin position="199"/>
        <end position="218"/>
    </location>
</feature>
<accession>A0A9N9NKI6</accession>
<reference evidence="2" key="1">
    <citation type="submission" date="2021-06" db="EMBL/GenBank/DDBJ databases">
        <authorList>
            <person name="Kallberg Y."/>
            <person name="Tangrot J."/>
            <person name="Rosling A."/>
        </authorList>
    </citation>
    <scope>NUCLEOTIDE SEQUENCE</scope>
    <source>
        <strain evidence="2">CL551</strain>
    </source>
</reference>
<feature type="region of interest" description="Disordered" evidence="1">
    <location>
        <begin position="131"/>
        <end position="308"/>
    </location>
</feature>
<protein>
    <submittedName>
        <fullName evidence="2">11771_t:CDS:1</fullName>
    </submittedName>
</protein>
<dbReference type="AlphaFoldDB" id="A0A9N9NKI6"/>
<feature type="non-terminal residue" evidence="2">
    <location>
        <position position="308"/>
    </location>
</feature>
<feature type="compositionally biased region" description="Basic and acidic residues" evidence="1">
    <location>
        <begin position="234"/>
        <end position="274"/>
    </location>
</feature>
<organism evidence="2 3">
    <name type="scientific">Acaulospora morrowiae</name>
    <dbReference type="NCBI Taxonomy" id="94023"/>
    <lineage>
        <taxon>Eukaryota</taxon>
        <taxon>Fungi</taxon>
        <taxon>Fungi incertae sedis</taxon>
        <taxon>Mucoromycota</taxon>
        <taxon>Glomeromycotina</taxon>
        <taxon>Glomeromycetes</taxon>
        <taxon>Diversisporales</taxon>
        <taxon>Acaulosporaceae</taxon>
        <taxon>Acaulospora</taxon>
    </lineage>
</organism>
<feature type="compositionally biased region" description="Basic and acidic residues" evidence="1">
    <location>
        <begin position="281"/>
        <end position="295"/>
    </location>
</feature>
<feature type="compositionally biased region" description="Basic and acidic residues" evidence="1">
    <location>
        <begin position="1"/>
        <end position="50"/>
    </location>
</feature>
<dbReference type="EMBL" id="CAJVPV010029952">
    <property type="protein sequence ID" value="CAG8739748.1"/>
    <property type="molecule type" value="Genomic_DNA"/>
</dbReference>
<feature type="non-terminal residue" evidence="2">
    <location>
        <position position="1"/>
    </location>
</feature>
<keyword evidence="3" id="KW-1185">Reference proteome</keyword>
<gene>
    <name evidence="2" type="ORF">AMORRO_LOCUS14631</name>
</gene>
<feature type="compositionally biased region" description="Basic and acidic residues" evidence="1">
    <location>
        <begin position="155"/>
        <end position="168"/>
    </location>
</feature>
<sequence>EIEIKLKVPADRDEGNVSRSEAPTKIRDKGCRDSRERDYDAVNCPRKDDVPQESSEVNKAQFCEDEGKPEDLGAIDNEERRDKELYDLHREERTLRKYPNKDVPIRTSNELSRPICDKILTVATVEIPRKKGDRMSGTTDETQDFTYNKAPTGTDDMRLNREDNERMTKQTNVTLELTDETLTARKDTRKYPGGTTEKYCGDDKFVENQDGKGNDDGNRILSQPEETEELVAQDLKENRKEMRDQPEGMSSHDRAEDELEEEKKSIANHERNEERFEEGEERTKYEPRQRADRSVQDGSDGCLEETTF</sequence>
<comment type="caution">
    <text evidence="2">The sequence shown here is derived from an EMBL/GenBank/DDBJ whole genome shotgun (WGS) entry which is preliminary data.</text>
</comment>
<feature type="compositionally biased region" description="Basic and acidic residues" evidence="1">
    <location>
        <begin position="65"/>
        <end position="80"/>
    </location>
</feature>
<proteinExistence type="predicted"/>
<feature type="compositionally biased region" description="Polar residues" evidence="1">
    <location>
        <begin position="136"/>
        <end position="151"/>
    </location>
</feature>
<name>A0A9N9NKI6_9GLOM</name>
<evidence type="ECO:0000313" key="3">
    <source>
        <dbReference type="Proteomes" id="UP000789342"/>
    </source>
</evidence>